<evidence type="ECO:0000259" key="6">
    <source>
        <dbReference type="Pfam" id="PF00324"/>
    </source>
</evidence>
<gene>
    <name evidence="7" type="ORF">TELCIR_14874</name>
</gene>
<keyword evidence="4 5" id="KW-0472">Membrane</keyword>
<reference evidence="7 8" key="1">
    <citation type="submission" date="2015-09" db="EMBL/GenBank/DDBJ databases">
        <title>Draft genome of the parasitic nematode Teladorsagia circumcincta isolate WARC Sus (inbred).</title>
        <authorList>
            <person name="Mitreva M."/>
        </authorList>
    </citation>
    <scope>NUCLEOTIDE SEQUENCE [LARGE SCALE GENOMIC DNA]</scope>
    <source>
        <strain evidence="7 8">S</strain>
    </source>
</reference>
<dbReference type="GO" id="GO:0055075">
    <property type="term" value="P:potassium ion homeostasis"/>
    <property type="evidence" value="ECO:0007669"/>
    <property type="project" value="TreeGrafter"/>
</dbReference>
<evidence type="ECO:0000256" key="2">
    <source>
        <dbReference type="ARBA" id="ARBA00022692"/>
    </source>
</evidence>
<dbReference type="GO" id="GO:0016020">
    <property type="term" value="C:membrane"/>
    <property type="evidence" value="ECO:0007669"/>
    <property type="project" value="UniProtKB-SubCell"/>
</dbReference>
<dbReference type="OrthoDB" id="2020542at2759"/>
<proteinExistence type="predicted"/>
<feature type="transmembrane region" description="Helical" evidence="5">
    <location>
        <begin position="47"/>
        <end position="66"/>
    </location>
</feature>
<evidence type="ECO:0000256" key="3">
    <source>
        <dbReference type="ARBA" id="ARBA00022989"/>
    </source>
</evidence>
<dbReference type="Proteomes" id="UP000230423">
    <property type="component" value="Unassembled WGS sequence"/>
</dbReference>
<dbReference type="PANTHER" id="PTHR11827:SF72">
    <property type="entry name" value="GH08340P"/>
    <property type="match status" value="1"/>
</dbReference>
<dbReference type="GO" id="GO:0015379">
    <property type="term" value="F:potassium:chloride symporter activity"/>
    <property type="evidence" value="ECO:0007669"/>
    <property type="project" value="TreeGrafter"/>
</dbReference>
<dbReference type="InterPro" id="IPR004841">
    <property type="entry name" value="AA-permease/SLC12A_dom"/>
</dbReference>
<keyword evidence="3 5" id="KW-1133">Transmembrane helix</keyword>
<evidence type="ECO:0000313" key="7">
    <source>
        <dbReference type="EMBL" id="PIO63526.1"/>
    </source>
</evidence>
<accession>A0A2G9TZR7</accession>
<name>A0A2G9TZR7_TELCI</name>
<sequence>MQVPIPKVNTPAYRVHENASDPDSPMIVQLNQTLTANYTGFRPTFKYFAWWTCALGVVCTTTMMLVVDASMSAIGIVVLMSLIMVLHYQAPTVSSGSISQALIYHQVRKYLLLLDVRKEHVK</sequence>
<feature type="domain" description="Amino acid permease/ SLC12A" evidence="6">
    <location>
        <begin position="36"/>
        <end position="122"/>
    </location>
</feature>
<dbReference type="InterPro" id="IPR004842">
    <property type="entry name" value="SLC12A_fam"/>
</dbReference>
<feature type="transmembrane region" description="Helical" evidence="5">
    <location>
        <begin position="73"/>
        <end position="90"/>
    </location>
</feature>
<dbReference type="EMBL" id="KZ350803">
    <property type="protein sequence ID" value="PIO63526.1"/>
    <property type="molecule type" value="Genomic_DNA"/>
</dbReference>
<dbReference type="GO" id="GO:0055064">
    <property type="term" value="P:chloride ion homeostasis"/>
    <property type="evidence" value="ECO:0007669"/>
    <property type="project" value="TreeGrafter"/>
</dbReference>
<keyword evidence="8" id="KW-1185">Reference proteome</keyword>
<organism evidence="7 8">
    <name type="scientific">Teladorsagia circumcincta</name>
    <name type="common">Brown stomach worm</name>
    <name type="synonym">Ostertagia circumcincta</name>
    <dbReference type="NCBI Taxonomy" id="45464"/>
    <lineage>
        <taxon>Eukaryota</taxon>
        <taxon>Metazoa</taxon>
        <taxon>Ecdysozoa</taxon>
        <taxon>Nematoda</taxon>
        <taxon>Chromadorea</taxon>
        <taxon>Rhabditida</taxon>
        <taxon>Rhabditina</taxon>
        <taxon>Rhabditomorpha</taxon>
        <taxon>Strongyloidea</taxon>
        <taxon>Trichostrongylidae</taxon>
        <taxon>Teladorsagia</taxon>
    </lineage>
</organism>
<dbReference type="AlphaFoldDB" id="A0A2G9TZR7"/>
<evidence type="ECO:0000256" key="4">
    <source>
        <dbReference type="ARBA" id="ARBA00023136"/>
    </source>
</evidence>
<dbReference type="GO" id="GO:0006884">
    <property type="term" value="P:cell volume homeostasis"/>
    <property type="evidence" value="ECO:0007669"/>
    <property type="project" value="TreeGrafter"/>
</dbReference>
<comment type="subcellular location">
    <subcellularLocation>
        <location evidence="1">Membrane</location>
        <topology evidence="1">Multi-pass membrane protein</topology>
    </subcellularLocation>
</comment>
<evidence type="ECO:0000313" key="8">
    <source>
        <dbReference type="Proteomes" id="UP000230423"/>
    </source>
</evidence>
<evidence type="ECO:0000256" key="5">
    <source>
        <dbReference type="SAM" id="Phobius"/>
    </source>
</evidence>
<dbReference type="PANTHER" id="PTHR11827">
    <property type="entry name" value="SOLUTE CARRIER FAMILY 12, CATION COTRANSPORTERS"/>
    <property type="match status" value="1"/>
</dbReference>
<keyword evidence="2 5" id="KW-0812">Transmembrane</keyword>
<evidence type="ECO:0000256" key="1">
    <source>
        <dbReference type="ARBA" id="ARBA00004141"/>
    </source>
</evidence>
<protein>
    <recommendedName>
        <fullName evidence="6">Amino acid permease/ SLC12A domain-containing protein</fullName>
    </recommendedName>
</protein>
<dbReference type="Pfam" id="PF00324">
    <property type="entry name" value="AA_permease"/>
    <property type="match status" value="1"/>
</dbReference>